<dbReference type="InterPro" id="IPR029044">
    <property type="entry name" value="Nucleotide-diphossugar_trans"/>
</dbReference>
<name>A0ABX1VG13_9PLAN</name>
<evidence type="ECO:0000256" key="2">
    <source>
        <dbReference type="ARBA" id="ARBA00022676"/>
    </source>
</evidence>
<evidence type="ECO:0000313" key="5">
    <source>
        <dbReference type="EMBL" id="NNJ26391.1"/>
    </source>
</evidence>
<dbReference type="SUPFAM" id="SSF53448">
    <property type="entry name" value="Nucleotide-diphospho-sugar transferases"/>
    <property type="match status" value="1"/>
</dbReference>
<evidence type="ECO:0000259" key="4">
    <source>
        <dbReference type="Pfam" id="PF00535"/>
    </source>
</evidence>
<protein>
    <recommendedName>
        <fullName evidence="4">Glycosyltransferase 2-like domain-containing protein</fullName>
    </recommendedName>
</protein>
<reference evidence="5 6" key="1">
    <citation type="journal article" date="2020" name="Syst. Appl. Microbiol.">
        <title>Alienimonas chondri sp. nov., a novel planctomycete isolated from the biofilm of the red alga Chondrus crispus.</title>
        <authorList>
            <person name="Vitorino I."/>
            <person name="Albuquerque L."/>
            <person name="Wiegand S."/>
            <person name="Kallscheuer N."/>
            <person name="da Costa M.S."/>
            <person name="Lobo-da-Cunha A."/>
            <person name="Jogler C."/>
            <person name="Lage O.M."/>
        </authorList>
    </citation>
    <scope>NUCLEOTIDE SEQUENCE [LARGE SCALE GENOMIC DNA]</scope>
    <source>
        <strain evidence="5 6">LzC2</strain>
    </source>
</reference>
<dbReference type="InterPro" id="IPR001173">
    <property type="entry name" value="Glyco_trans_2-like"/>
</dbReference>
<gene>
    <name evidence="5" type="ORF">LzC2_24740</name>
</gene>
<dbReference type="EMBL" id="WTPX01000075">
    <property type="protein sequence ID" value="NNJ26391.1"/>
    <property type="molecule type" value="Genomic_DNA"/>
</dbReference>
<dbReference type="PANTHER" id="PTHR43179">
    <property type="entry name" value="RHAMNOSYLTRANSFERASE WBBL"/>
    <property type="match status" value="1"/>
</dbReference>
<sequence>MSSVANDALTVVIPTLGREQVLIEVVAQVVAASGRPDAIIVIDQSPAHEPETERRLAEWHSVGRIVWERLTEASIPKAMNRGLKLATTPLVLFLDDDVRLHAGLVAAHRRAHAEFPEAWAVVGQVIQPWQTPTDLPRPPRRTGLREDRDFPFHSVRPAEVGNVMAGNLSVKRDRALRVGGFDERFYGAAYRFETDFARRLMTAGGTIRFAPDASIDHLRVPSGGTRDTGSHLTSADPKHGFGDYYYALRHGRGSGEKAAYCSGRAFREVRTKFHLARPWWIPVKLLGEARAFSAARKAVREAPLLMNCSASPADPSPAASVRGKA</sequence>
<dbReference type="Pfam" id="PF00535">
    <property type="entry name" value="Glycos_transf_2"/>
    <property type="match status" value="1"/>
</dbReference>
<keyword evidence="6" id="KW-1185">Reference proteome</keyword>
<dbReference type="RefSeq" id="WP_246254968.1">
    <property type="nucleotide sequence ID" value="NZ_WTPX01000075.1"/>
</dbReference>
<keyword evidence="3" id="KW-0808">Transferase</keyword>
<dbReference type="PANTHER" id="PTHR43179:SF12">
    <property type="entry name" value="GALACTOFURANOSYLTRANSFERASE GLFT2"/>
    <property type="match status" value="1"/>
</dbReference>
<evidence type="ECO:0000313" key="6">
    <source>
        <dbReference type="Proteomes" id="UP000609651"/>
    </source>
</evidence>
<dbReference type="Proteomes" id="UP000609651">
    <property type="component" value="Unassembled WGS sequence"/>
</dbReference>
<accession>A0ABX1VG13</accession>
<comment type="similarity">
    <text evidence="1">Belongs to the glycosyltransferase 2 family.</text>
</comment>
<keyword evidence="2" id="KW-0328">Glycosyltransferase</keyword>
<evidence type="ECO:0000256" key="1">
    <source>
        <dbReference type="ARBA" id="ARBA00006739"/>
    </source>
</evidence>
<comment type="caution">
    <text evidence="5">The sequence shown here is derived from an EMBL/GenBank/DDBJ whole genome shotgun (WGS) entry which is preliminary data.</text>
</comment>
<organism evidence="5 6">
    <name type="scientific">Alienimonas chondri</name>
    <dbReference type="NCBI Taxonomy" id="2681879"/>
    <lineage>
        <taxon>Bacteria</taxon>
        <taxon>Pseudomonadati</taxon>
        <taxon>Planctomycetota</taxon>
        <taxon>Planctomycetia</taxon>
        <taxon>Planctomycetales</taxon>
        <taxon>Planctomycetaceae</taxon>
        <taxon>Alienimonas</taxon>
    </lineage>
</organism>
<feature type="domain" description="Glycosyltransferase 2-like" evidence="4">
    <location>
        <begin position="10"/>
        <end position="117"/>
    </location>
</feature>
<proteinExistence type="inferred from homology"/>
<evidence type="ECO:0000256" key="3">
    <source>
        <dbReference type="ARBA" id="ARBA00022679"/>
    </source>
</evidence>
<dbReference type="Gene3D" id="3.90.550.10">
    <property type="entry name" value="Spore Coat Polysaccharide Biosynthesis Protein SpsA, Chain A"/>
    <property type="match status" value="1"/>
</dbReference>